<dbReference type="PIRSF" id="PIRSF005690">
    <property type="entry name" value="GerBA"/>
    <property type="match status" value="1"/>
</dbReference>
<keyword evidence="3 4" id="KW-0472">Membrane</keyword>
<keyword evidence="7" id="KW-1185">Reference proteome</keyword>
<feature type="transmembrane region" description="Helical" evidence="5">
    <location>
        <begin position="376"/>
        <end position="394"/>
    </location>
</feature>
<comment type="similarity">
    <text evidence="2 4">Belongs to the GerABKA family.</text>
</comment>
<evidence type="ECO:0000256" key="3">
    <source>
        <dbReference type="ARBA" id="ARBA00023136"/>
    </source>
</evidence>
<evidence type="ECO:0000256" key="4">
    <source>
        <dbReference type="PIRNR" id="PIRNR005690"/>
    </source>
</evidence>
<feature type="transmembrane region" description="Helical" evidence="5">
    <location>
        <begin position="351"/>
        <end position="370"/>
    </location>
</feature>
<reference evidence="6 7" key="1">
    <citation type="submission" date="2016-10" db="EMBL/GenBank/DDBJ databases">
        <authorList>
            <person name="de Groot N.N."/>
        </authorList>
    </citation>
    <scope>NUCLEOTIDE SEQUENCE [LARGE SCALE GENOMIC DNA]</scope>
    <source>
        <strain evidence="6 7">DSM 21633</strain>
    </source>
</reference>
<proteinExistence type="inferred from homology"/>
<sequence>MRLKRNKSKKSLINQANLSIENIKSQLNHTSDLKDREIHSNNQIYIILYINSLVDQEKLESKIIKPLTKMENNNILNELYSQEISTARSNKIAINGLLDGYCLLIKKGRNSEGFLLKTTASTDREVSEPKIEKTILGAKVGFVESLDKNIFLLRTVTKSPDFTVKTYTLGSSTTTNVSLIYLDHVTDPEIIKKVEQRIKSITLDSIQSAGDIQDCIEDHTVTPFPQLLLTERPDRASANLKDGSVALIIDGSPTVIILPATFMTFFQTPDDYITRWWLGSFFRFIRLFSYIIALILPALYIAFVSFHYEVIPLELVYSLQSSLSYVPFRPFIELMIMQLSLELLREASIRLPPSVAATFGIVGGLVVGTAMVEAGIVSYGGLIVVAITSVSSFVQPNLEMSSSIRILGFPLMLLAATFGFFGIVIGVLCVLIHLSRLTSFGVPYFSPFVPLNIKDFKDTIIRVPSWMIYKHSKNSPHYKQEKRSRKWKLDESEEPY</sequence>
<evidence type="ECO:0000256" key="1">
    <source>
        <dbReference type="ARBA" id="ARBA00004141"/>
    </source>
</evidence>
<dbReference type="RefSeq" id="WP_091773511.1">
    <property type="nucleotide sequence ID" value="NZ_FOES01000014.1"/>
</dbReference>
<feature type="transmembrane region" description="Helical" evidence="5">
    <location>
        <begin position="406"/>
        <end position="434"/>
    </location>
</feature>
<accession>A0A1H9G498</accession>
<dbReference type="GO" id="GO:0009847">
    <property type="term" value="P:spore germination"/>
    <property type="evidence" value="ECO:0007669"/>
    <property type="project" value="UniProtKB-UniRule"/>
</dbReference>
<organism evidence="6 7">
    <name type="scientific">Piscibacillus halophilus</name>
    <dbReference type="NCBI Taxonomy" id="571933"/>
    <lineage>
        <taxon>Bacteria</taxon>
        <taxon>Bacillati</taxon>
        <taxon>Bacillota</taxon>
        <taxon>Bacilli</taxon>
        <taxon>Bacillales</taxon>
        <taxon>Bacillaceae</taxon>
        <taxon>Piscibacillus</taxon>
    </lineage>
</organism>
<evidence type="ECO:0000313" key="7">
    <source>
        <dbReference type="Proteomes" id="UP000199427"/>
    </source>
</evidence>
<dbReference type="PANTHER" id="PTHR22550:SF5">
    <property type="entry name" value="LEUCINE ZIPPER PROTEIN 4"/>
    <property type="match status" value="1"/>
</dbReference>
<name>A0A1H9G498_9BACI</name>
<gene>
    <name evidence="6" type="ORF">SAMN05216362_11421</name>
</gene>
<dbReference type="GO" id="GO:0005886">
    <property type="term" value="C:plasma membrane"/>
    <property type="evidence" value="ECO:0007669"/>
    <property type="project" value="UniProtKB-SubCell"/>
</dbReference>
<protein>
    <submittedName>
        <fullName evidence="6">Spore germination protein KA</fullName>
    </submittedName>
</protein>
<comment type="subcellular location">
    <subcellularLocation>
        <location evidence="4">Cell membrane</location>
    </subcellularLocation>
    <subcellularLocation>
        <location evidence="1">Membrane</location>
        <topology evidence="1">Multi-pass membrane protein</topology>
    </subcellularLocation>
</comment>
<dbReference type="AlphaFoldDB" id="A0A1H9G498"/>
<dbReference type="PANTHER" id="PTHR22550">
    <property type="entry name" value="SPORE GERMINATION PROTEIN"/>
    <property type="match status" value="1"/>
</dbReference>
<dbReference type="OrthoDB" id="9772630at2"/>
<evidence type="ECO:0000313" key="6">
    <source>
        <dbReference type="EMBL" id="SEQ44917.1"/>
    </source>
</evidence>
<dbReference type="Pfam" id="PF03323">
    <property type="entry name" value="GerA"/>
    <property type="match status" value="1"/>
</dbReference>
<dbReference type="Proteomes" id="UP000199427">
    <property type="component" value="Unassembled WGS sequence"/>
</dbReference>
<dbReference type="InterPro" id="IPR004995">
    <property type="entry name" value="Spore_Ger"/>
</dbReference>
<evidence type="ECO:0000256" key="2">
    <source>
        <dbReference type="ARBA" id="ARBA00005278"/>
    </source>
</evidence>
<keyword evidence="5" id="KW-1133">Transmembrane helix</keyword>
<dbReference type="EMBL" id="FOES01000014">
    <property type="protein sequence ID" value="SEQ44917.1"/>
    <property type="molecule type" value="Genomic_DNA"/>
</dbReference>
<evidence type="ECO:0000256" key="5">
    <source>
        <dbReference type="SAM" id="Phobius"/>
    </source>
</evidence>
<keyword evidence="5" id="KW-0812">Transmembrane</keyword>
<dbReference type="STRING" id="571933.SAMN05216362_11421"/>
<feature type="transmembrane region" description="Helical" evidence="5">
    <location>
        <begin position="287"/>
        <end position="308"/>
    </location>
</feature>
<dbReference type="InterPro" id="IPR050768">
    <property type="entry name" value="UPF0353/GerABKA_families"/>
</dbReference>